<accession>A0A7J8D6N3</accession>
<dbReference type="AlphaFoldDB" id="A0A7J8D6N3"/>
<reference evidence="2 3" key="1">
    <citation type="journal article" date="2020" name="Nature">
        <title>Six reference-quality genomes reveal evolution of bat adaptations.</title>
        <authorList>
            <person name="Jebb D."/>
            <person name="Huang Z."/>
            <person name="Pippel M."/>
            <person name="Hughes G.M."/>
            <person name="Lavrichenko K."/>
            <person name="Devanna P."/>
            <person name="Winkler S."/>
            <person name="Jermiin L.S."/>
            <person name="Skirmuntt E.C."/>
            <person name="Katzourakis A."/>
            <person name="Burkitt-Gray L."/>
            <person name="Ray D.A."/>
            <person name="Sullivan K.A.M."/>
            <person name="Roscito J.G."/>
            <person name="Kirilenko B.M."/>
            <person name="Davalos L.M."/>
            <person name="Corthals A.P."/>
            <person name="Power M.L."/>
            <person name="Jones G."/>
            <person name="Ransome R.D."/>
            <person name="Dechmann D.K.N."/>
            <person name="Locatelli A.G."/>
            <person name="Puechmaille S.J."/>
            <person name="Fedrigo O."/>
            <person name="Jarvis E.D."/>
            <person name="Hiller M."/>
            <person name="Vernes S.C."/>
            <person name="Myers E.W."/>
            <person name="Teeling E.C."/>
        </authorList>
    </citation>
    <scope>NUCLEOTIDE SEQUENCE [LARGE SCALE GENOMIC DNA]</scope>
    <source>
        <strain evidence="2">MRouAeg1</strain>
        <tissue evidence="2">Muscle</tissue>
    </source>
</reference>
<name>A0A7J8D6N3_ROUAE</name>
<organism evidence="2 3">
    <name type="scientific">Rousettus aegyptiacus</name>
    <name type="common">Egyptian fruit bat</name>
    <name type="synonym">Pteropus aegyptiacus</name>
    <dbReference type="NCBI Taxonomy" id="9407"/>
    <lineage>
        <taxon>Eukaryota</taxon>
        <taxon>Metazoa</taxon>
        <taxon>Chordata</taxon>
        <taxon>Craniata</taxon>
        <taxon>Vertebrata</taxon>
        <taxon>Euteleostomi</taxon>
        <taxon>Mammalia</taxon>
        <taxon>Eutheria</taxon>
        <taxon>Laurasiatheria</taxon>
        <taxon>Chiroptera</taxon>
        <taxon>Yinpterochiroptera</taxon>
        <taxon>Pteropodoidea</taxon>
        <taxon>Pteropodidae</taxon>
        <taxon>Rousettinae</taxon>
        <taxon>Rousettus</taxon>
    </lineage>
</organism>
<feature type="compositionally biased region" description="Polar residues" evidence="1">
    <location>
        <begin position="107"/>
        <end position="126"/>
    </location>
</feature>
<feature type="region of interest" description="Disordered" evidence="1">
    <location>
        <begin position="151"/>
        <end position="180"/>
    </location>
</feature>
<keyword evidence="3" id="KW-1185">Reference proteome</keyword>
<dbReference type="EMBL" id="JACASE010000013">
    <property type="protein sequence ID" value="KAF6418788.1"/>
    <property type="molecule type" value="Genomic_DNA"/>
</dbReference>
<feature type="region of interest" description="Disordered" evidence="1">
    <location>
        <begin position="1"/>
        <end position="130"/>
    </location>
</feature>
<evidence type="ECO:0000313" key="3">
    <source>
        <dbReference type="Proteomes" id="UP000593571"/>
    </source>
</evidence>
<dbReference type="Proteomes" id="UP000593571">
    <property type="component" value="Unassembled WGS sequence"/>
</dbReference>
<evidence type="ECO:0000313" key="2">
    <source>
        <dbReference type="EMBL" id="KAF6418788.1"/>
    </source>
</evidence>
<comment type="caution">
    <text evidence="2">The sequence shown here is derived from an EMBL/GenBank/DDBJ whole genome shotgun (WGS) entry which is preliminary data.</text>
</comment>
<feature type="compositionally biased region" description="Basic residues" evidence="1">
    <location>
        <begin position="42"/>
        <end position="53"/>
    </location>
</feature>
<protein>
    <submittedName>
        <fullName evidence="2">Uncharacterized protein</fullName>
    </submittedName>
</protein>
<evidence type="ECO:0000256" key="1">
    <source>
        <dbReference type="SAM" id="MobiDB-lite"/>
    </source>
</evidence>
<gene>
    <name evidence="2" type="ORF">HJG63_008810</name>
</gene>
<sequence>MAHASSRDRARVRCPCSSPSRLAKPGGPPLLGRRRDGFDFTRRRRAVRQKMRGRSSLPLPHSGRPWHPGLRPAGGGALRRGGPRHPGRTLASLPRPGDAVRPGPSVFSLTRENFTRTSAETGSRSQAARDFPTPQLVLYFSRCPWRPETPAVRSPNSFGEHPRLPTPSFPGTDPQRACPRFSPKRIETLPFAFAFVPGGPGLRGPGAG</sequence>
<feature type="compositionally biased region" description="Basic and acidic residues" evidence="1">
    <location>
        <begin position="1"/>
        <end position="11"/>
    </location>
</feature>
<proteinExistence type="predicted"/>